<dbReference type="eggNOG" id="ENOG502Z847">
    <property type="taxonomic scope" value="Bacteria"/>
</dbReference>
<dbReference type="HOGENOM" id="CLU_083027_0_0_7"/>
<dbReference type="InterPro" id="IPR023137">
    <property type="entry name" value="BrxA_sf"/>
</dbReference>
<reference evidence="1 2" key="1">
    <citation type="journal article" date="2009" name="Stand. Genomic Sci.">
        <title>Complete genome sequence of Desulfomicrobium baculatum type strain (X).</title>
        <authorList>
            <person name="Copeland A."/>
            <person name="Spring S."/>
            <person name="Goker M."/>
            <person name="Schneider S."/>
            <person name="Lapidus A."/>
            <person name="Del Rio T.G."/>
            <person name="Tice H."/>
            <person name="Cheng J.F."/>
            <person name="Chen F."/>
            <person name="Nolan M."/>
            <person name="Bruce D."/>
            <person name="Goodwin L."/>
            <person name="Pitluck S."/>
            <person name="Ivanova N."/>
            <person name="Mavrommatis K."/>
            <person name="Ovchinnikova G."/>
            <person name="Pati A."/>
            <person name="Chen A."/>
            <person name="Palaniappan K."/>
            <person name="Land M."/>
            <person name="Hauser L."/>
            <person name="Chang Y.J."/>
            <person name="Jeffries C.C."/>
            <person name="Meincke L."/>
            <person name="Sims D."/>
            <person name="Brettin T."/>
            <person name="Detter J.C."/>
            <person name="Han C."/>
            <person name="Chain P."/>
            <person name="Bristow J."/>
            <person name="Eisen J.A."/>
            <person name="Markowitz V."/>
            <person name="Hugenholtz P."/>
            <person name="Kyrpides N.C."/>
            <person name="Klenk H.P."/>
            <person name="Lucas S."/>
        </authorList>
    </citation>
    <scope>NUCLEOTIDE SEQUENCE [LARGE SCALE GENOMIC DNA]</scope>
    <source>
        <strain evidence="2">DSM 4028 / VKM B-1378 / X</strain>
    </source>
</reference>
<dbReference type="STRING" id="525897.Dbac_1329"/>
<gene>
    <name evidence="1" type="ordered locus">Dbac_1329</name>
</gene>
<name>C7LSN6_DESBD</name>
<dbReference type="OrthoDB" id="69057at2"/>
<dbReference type="EMBL" id="CP001629">
    <property type="protein sequence ID" value="ACU89427.1"/>
    <property type="molecule type" value="Genomic_DNA"/>
</dbReference>
<evidence type="ECO:0000313" key="1">
    <source>
        <dbReference type="EMBL" id="ACU89427.1"/>
    </source>
</evidence>
<organism evidence="1 2">
    <name type="scientific">Desulfomicrobium baculatum (strain DSM 4028 / VKM B-1378 / X)</name>
    <name type="common">Desulfovibrio baculatus</name>
    <dbReference type="NCBI Taxonomy" id="525897"/>
    <lineage>
        <taxon>Bacteria</taxon>
        <taxon>Pseudomonadati</taxon>
        <taxon>Thermodesulfobacteriota</taxon>
        <taxon>Desulfovibrionia</taxon>
        <taxon>Desulfovibrionales</taxon>
        <taxon>Desulfomicrobiaceae</taxon>
        <taxon>Desulfomicrobium</taxon>
    </lineage>
</organism>
<accession>C7LSN6</accession>
<dbReference type="Gene3D" id="1.10.3540.10">
    <property type="entry name" value="uncharacterized protein from magnetospirillum magneticum domain"/>
    <property type="match status" value="1"/>
</dbReference>
<protein>
    <submittedName>
        <fullName evidence="1">Uncharacterized protein</fullName>
    </submittedName>
</protein>
<keyword evidence="2" id="KW-1185">Reference proteome</keyword>
<evidence type="ECO:0000313" key="2">
    <source>
        <dbReference type="Proteomes" id="UP000002216"/>
    </source>
</evidence>
<sequence>MTNKDKHSKGISPFGFSYERGGAHLARTIMFEELQEVLRQPTEFTVSKDDFRKAIVDENCLNKRSGRTRLLTYRHLVDLYSLDTGTTLFRNLLYLWQRDPSARASLAFLCAYARDPLLRSATPFLFDHPIGSTVIRQNLEHYIDSLETDRFSAATLKSLAQNISSSWTQAGYLSGRVRKIRSQPPVTPGATAYALLLGYLNGLRGMSLFQSEYMNLLDCPLESALDAAAEASRRGWIVLKRIGTVVEVLFPNLLTDKEMELLREQS</sequence>
<dbReference type="Proteomes" id="UP000002216">
    <property type="component" value="Chromosome"/>
</dbReference>
<proteinExistence type="predicted"/>
<dbReference type="KEGG" id="dba:Dbac_1329"/>
<dbReference type="AlphaFoldDB" id="C7LSN6"/>